<gene>
    <name evidence="1" type="ORF">GCM10009092_41360</name>
</gene>
<dbReference type="EMBL" id="BAAAEI010000029">
    <property type="protein sequence ID" value="GAA0372841.1"/>
    <property type="molecule type" value="Genomic_DNA"/>
</dbReference>
<dbReference type="Proteomes" id="UP001501757">
    <property type="component" value="Unassembled WGS sequence"/>
</dbReference>
<sequence>MARRTGGPLDHFHLMALIFMQGLAEMASRVATAAQKWAAFAGTDLQLSLTLRATTISMLQGMFIGVKK</sequence>
<name>A0ABN0XTX4_9ALTE</name>
<proteinExistence type="predicted"/>
<organism evidence="1 2">
    <name type="scientific">Bowmanella denitrificans</name>
    <dbReference type="NCBI Taxonomy" id="366582"/>
    <lineage>
        <taxon>Bacteria</taxon>
        <taxon>Pseudomonadati</taxon>
        <taxon>Pseudomonadota</taxon>
        <taxon>Gammaproteobacteria</taxon>
        <taxon>Alteromonadales</taxon>
        <taxon>Alteromonadaceae</taxon>
        <taxon>Bowmanella</taxon>
    </lineage>
</organism>
<comment type="caution">
    <text evidence="1">The sequence shown here is derived from an EMBL/GenBank/DDBJ whole genome shotgun (WGS) entry which is preliminary data.</text>
</comment>
<evidence type="ECO:0000313" key="1">
    <source>
        <dbReference type="EMBL" id="GAA0372841.1"/>
    </source>
</evidence>
<evidence type="ECO:0000313" key="2">
    <source>
        <dbReference type="Proteomes" id="UP001501757"/>
    </source>
</evidence>
<protein>
    <recommendedName>
        <fullName evidence="3">Transposase</fullName>
    </recommendedName>
</protein>
<evidence type="ECO:0008006" key="3">
    <source>
        <dbReference type="Google" id="ProtNLM"/>
    </source>
</evidence>
<keyword evidence="2" id="KW-1185">Reference proteome</keyword>
<accession>A0ABN0XTX4</accession>
<reference evidence="1 2" key="1">
    <citation type="journal article" date="2019" name="Int. J. Syst. Evol. Microbiol.">
        <title>The Global Catalogue of Microorganisms (GCM) 10K type strain sequencing project: providing services to taxonomists for standard genome sequencing and annotation.</title>
        <authorList>
            <consortium name="The Broad Institute Genomics Platform"/>
            <consortium name="The Broad Institute Genome Sequencing Center for Infectious Disease"/>
            <person name="Wu L."/>
            <person name="Ma J."/>
        </authorList>
    </citation>
    <scope>NUCLEOTIDE SEQUENCE [LARGE SCALE GENOMIC DNA]</scope>
    <source>
        <strain evidence="1 2">JCM 13378</strain>
    </source>
</reference>